<evidence type="ECO:0000256" key="2">
    <source>
        <dbReference type="ARBA" id="ARBA00010581"/>
    </source>
</evidence>
<name>A0A7M2X0X4_9BACT</name>
<feature type="transmembrane region" description="Helical" evidence="7">
    <location>
        <begin position="30"/>
        <end position="53"/>
    </location>
</feature>
<keyword evidence="4 7" id="KW-1133">Transmembrane helix</keyword>
<evidence type="ECO:0000256" key="5">
    <source>
        <dbReference type="ARBA" id="ARBA00023136"/>
    </source>
</evidence>
<evidence type="ECO:0000256" key="1">
    <source>
        <dbReference type="ARBA" id="ARBA00004141"/>
    </source>
</evidence>
<evidence type="ECO:0000256" key="3">
    <source>
        <dbReference type="ARBA" id="ARBA00022692"/>
    </source>
</evidence>
<feature type="domain" description="Heme-copper oxidase subunit III family profile" evidence="8">
    <location>
        <begin position="29"/>
        <end position="276"/>
    </location>
</feature>
<evidence type="ECO:0000256" key="6">
    <source>
        <dbReference type="RuleBase" id="RU003376"/>
    </source>
</evidence>
<dbReference type="InterPro" id="IPR024791">
    <property type="entry name" value="Cyt_c/ubiquinol_Oxase_su3"/>
</dbReference>
<evidence type="ECO:0000256" key="4">
    <source>
        <dbReference type="ARBA" id="ARBA00022989"/>
    </source>
</evidence>
<dbReference type="GO" id="GO:0019646">
    <property type="term" value="P:aerobic electron transport chain"/>
    <property type="evidence" value="ECO:0007669"/>
    <property type="project" value="InterPro"/>
</dbReference>
<dbReference type="PANTHER" id="PTHR11403:SF6">
    <property type="entry name" value="NITRIC OXIDE REDUCTASE SUBUNIT E"/>
    <property type="match status" value="1"/>
</dbReference>
<dbReference type="InterPro" id="IPR000298">
    <property type="entry name" value="Cyt_c_oxidase-like_su3"/>
</dbReference>
<dbReference type="GO" id="GO:0005886">
    <property type="term" value="C:plasma membrane"/>
    <property type="evidence" value="ECO:0007669"/>
    <property type="project" value="UniProtKB-SubCell"/>
</dbReference>
<dbReference type="PROSITE" id="PS50253">
    <property type="entry name" value="COX3"/>
    <property type="match status" value="1"/>
</dbReference>
<evidence type="ECO:0000313" key="10">
    <source>
        <dbReference type="Proteomes" id="UP000593765"/>
    </source>
</evidence>
<dbReference type="InterPro" id="IPR013833">
    <property type="entry name" value="Cyt_c_oxidase_su3_a-hlx"/>
</dbReference>
<dbReference type="AlphaFoldDB" id="A0A7M2X0X4"/>
<dbReference type="Gene3D" id="1.20.120.80">
    <property type="entry name" value="Cytochrome c oxidase, subunit III, four-helix bundle"/>
    <property type="match status" value="1"/>
</dbReference>
<dbReference type="EMBL" id="CP063458">
    <property type="protein sequence ID" value="QOV91319.1"/>
    <property type="molecule type" value="Genomic_DNA"/>
</dbReference>
<keyword evidence="10" id="KW-1185">Reference proteome</keyword>
<dbReference type="InterPro" id="IPR035973">
    <property type="entry name" value="Cyt_c_oxidase_su3-like_sf"/>
</dbReference>
<evidence type="ECO:0000259" key="8">
    <source>
        <dbReference type="PROSITE" id="PS50253"/>
    </source>
</evidence>
<feature type="transmembrane region" description="Helical" evidence="7">
    <location>
        <begin position="257"/>
        <end position="275"/>
    </location>
</feature>
<dbReference type="SUPFAM" id="SSF81452">
    <property type="entry name" value="Cytochrome c oxidase subunit III-like"/>
    <property type="match status" value="2"/>
</dbReference>
<dbReference type="RefSeq" id="WP_206294546.1">
    <property type="nucleotide sequence ID" value="NZ_CP063458.1"/>
</dbReference>
<evidence type="ECO:0000256" key="7">
    <source>
        <dbReference type="SAM" id="Phobius"/>
    </source>
</evidence>
<proteinExistence type="inferred from homology"/>
<keyword evidence="3 6" id="KW-0812">Transmembrane</keyword>
<feature type="transmembrane region" description="Helical" evidence="7">
    <location>
        <begin position="217"/>
        <end position="237"/>
    </location>
</feature>
<accession>A0A7M2X0X4</accession>
<dbReference type="Pfam" id="PF00510">
    <property type="entry name" value="COX3"/>
    <property type="match status" value="2"/>
</dbReference>
<keyword evidence="5 7" id="KW-0472">Membrane</keyword>
<sequence>MSEYAVQFVAEEHAPDPVHSRGDPTLPGKIGIWLFLASEIMFFVAILGSYIVYRSGAAPLFEKNAQTLSIPMAAVNTVVLIFSSLTMALAVDASQKGSPGKAARYLAITLLCAFGFLGIKFFEYKSKFEHFTFQYRVSDTQVDVYDAHVHKGEKEWEITHAYKMPLPDSKAKFDMNQVVLTDIKAAGQPVPDGKIDPANVTNILNYGPSRNIFFSSYFTLTGIHGLHVIGGIIPLFFLLVHALRGKVFPRHTEYTGLYWHFVDLVWIFLFPLLYLI</sequence>
<organism evidence="9 10">
    <name type="scientific">Humisphaera borealis</name>
    <dbReference type="NCBI Taxonomy" id="2807512"/>
    <lineage>
        <taxon>Bacteria</taxon>
        <taxon>Pseudomonadati</taxon>
        <taxon>Planctomycetota</taxon>
        <taxon>Phycisphaerae</taxon>
        <taxon>Tepidisphaerales</taxon>
        <taxon>Tepidisphaeraceae</taxon>
        <taxon>Humisphaera</taxon>
    </lineage>
</organism>
<feature type="transmembrane region" description="Helical" evidence="7">
    <location>
        <begin position="73"/>
        <end position="91"/>
    </location>
</feature>
<reference evidence="9 10" key="1">
    <citation type="submission" date="2020-10" db="EMBL/GenBank/DDBJ databases">
        <title>Wide distribution of Phycisphaera-like planctomycetes from WD2101 soil group in peatlands and genome analysis of the first cultivated representative.</title>
        <authorList>
            <person name="Dedysh S.N."/>
            <person name="Beletsky A.V."/>
            <person name="Ivanova A."/>
            <person name="Kulichevskaya I.S."/>
            <person name="Suzina N.E."/>
            <person name="Philippov D.A."/>
            <person name="Rakitin A.L."/>
            <person name="Mardanov A.V."/>
            <person name="Ravin N.V."/>
        </authorList>
    </citation>
    <scope>NUCLEOTIDE SEQUENCE [LARGE SCALE GENOMIC DNA]</scope>
    <source>
        <strain evidence="9 10">M1803</strain>
    </source>
</reference>
<comment type="similarity">
    <text evidence="2 6">Belongs to the cytochrome c oxidase subunit 3 family.</text>
</comment>
<dbReference type="Proteomes" id="UP000593765">
    <property type="component" value="Chromosome"/>
</dbReference>
<dbReference type="KEGG" id="hbs:IPV69_08175"/>
<gene>
    <name evidence="9" type="ORF">IPV69_08175</name>
</gene>
<evidence type="ECO:0000313" key="9">
    <source>
        <dbReference type="EMBL" id="QOV91319.1"/>
    </source>
</evidence>
<dbReference type="PANTHER" id="PTHR11403">
    <property type="entry name" value="CYTOCHROME C OXIDASE SUBUNIT III"/>
    <property type="match status" value="1"/>
</dbReference>
<dbReference type="GO" id="GO:0004129">
    <property type="term" value="F:cytochrome-c oxidase activity"/>
    <property type="evidence" value="ECO:0007669"/>
    <property type="project" value="InterPro"/>
</dbReference>
<comment type="subcellular location">
    <subcellularLocation>
        <location evidence="6">Cell membrane</location>
        <topology evidence="6">Multi-pass membrane protein</topology>
    </subcellularLocation>
    <subcellularLocation>
        <location evidence="1">Membrane</location>
        <topology evidence="1">Multi-pass membrane protein</topology>
    </subcellularLocation>
</comment>
<feature type="transmembrane region" description="Helical" evidence="7">
    <location>
        <begin position="103"/>
        <end position="122"/>
    </location>
</feature>
<protein>
    <submittedName>
        <fullName evidence="9">Cytochrome c oxidase subunit 3</fullName>
    </submittedName>
</protein>